<proteinExistence type="predicted"/>
<dbReference type="InterPro" id="IPR016201">
    <property type="entry name" value="PSI"/>
</dbReference>
<keyword evidence="1" id="KW-0325">Glycoprotein</keyword>
<dbReference type="Pfam" id="PF01508">
    <property type="entry name" value="Paramecium_SA"/>
    <property type="match status" value="22"/>
</dbReference>
<dbReference type="SMART" id="SM00423">
    <property type="entry name" value="PSI"/>
    <property type="match status" value="7"/>
</dbReference>
<evidence type="ECO:0000256" key="1">
    <source>
        <dbReference type="ARBA" id="ARBA00023180"/>
    </source>
</evidence>
<evidence type="ECO:0000256" key="2">
    <source>
        <dbReference type="SAM" id="SignalP"/>
    </source>
</evidence>
<feature type="domain" description="PSI" evidence="3">
    <location>
        <begin position="513"/>
        <end position="552"/>
    </location>
</feature>
<keyword evidence="5" id="KW-1185">Reference proteome</keyword>
<feature type="domain" description="PSI" evidence="3">
    <location>
        <begin position="124"/>
        <end position="170"/>
    </location>
</feature>
<feature type="domain" description="PSI" evidence="3">
    <location>
        <begin position="1740"/>
        <end position="1782"/>
    </location>
</feature>
<evidence type="ECO:0000313" key="5">
    <source>
        <dbReference type="Proteomes" id="UP000692954"/>
    </source>
</evidence>
<sequence length="2013" mass="223610">MKIKLAIIFYLFILLDASTISNTKCKCEQLLSQSDCQNQIQNCVWESDKCIINSNPPGVVTQKLTYCTQFIDSVCRITLGCAWINKECQQFAGCSAYYYSQYTDCQHVSQQCSSDGVHCIDLGNCSDYKTEIACFKNQKNLLCYWNESKCQDFTECNQLPLTFKSDNECREQLSKCTVGEQSGCVESADNCEGHKLMSQCVSNKSKIEKCFWSENKCLSLKCSNAPLTLSTHQQCFQFMKDCTTQEKGGCTNMTFCGNVKIEAACVRNHLGDPCIWLDNTCYDQVCSKAPNSYNTNEQCQKIQKNCITTQNGCIEQISCSSSTKEIGCIDMVNGTKCFWNGQKCLERICSNNTSATSQAECEIFSNECTFNISASVGCVDKICENIIQQDQCTTDVHKNKCVWKNNCFTKACVFAPKSFQSHQQCEAYLIGCVLDNSGYGCMNKMLSCQAYQSEKSCYQTLQGDDCLWKNSICVDKQCNMADNSITTTTGCQIFKSDCIVNNNQIGCMNLTSNCSDRQLQQNCQFGTSPICIWNNNKCVQQSCETANIIGSPNYLTVFNQQNCISYMNNCVLNNSSNGCITKPSSCSLLSINNCFVSSQNDCIWTGGQCKEKICQNLIGNSHLDCNIQFQECTINSSLNGCIQIQKCQQYTIEQQCKISQTGQCIWTGTQCRESSCNDSTDSNNYDTHEKCNQLNSQCTVLSKVNQQGCINKQSICEEYKYDYQCHSTINYVQCIWIQDQCKELQKILCSDIRLNSYSDPNCETVLIRCKANTSSTGCINKICTDYLYTTMVDCENISGCTLNRDQNRCIVKKDFCSEYSSDLSQCNFAKEGTCVVKGIQCLYTHVDCTSLPIPTINSDCSDKRDFCIMIVSGANKSCGSGQCQNYVGGNLTFDGCQQYDYSCTLNTAGTGCIRMADTCSTATSDNCNYSKNHGNCKWTGTQCKPIGIAQEKNCQLITDGSSSLTYTICQKLSNYCSVNRTGNSCINIQADCFQYTNLSDCYQSSRGRCIQNQQANSGASCIEISNSIECDKIFLGESFTYTHDVCQYLKNTCTNDSINGCKNKTCTNVDTIKTTHAECVSWLPICTINLTQNACIEQKLTCSEQNSNSCLWSQEGQCIVVNNQCVKMACHILSNNFTTHNQCQNENNKCTVANKGGCIIKIQKCSGYLTQIQCQFNFSNQKCWWNQSSMNCVDLKCEEIEKTNNYTSHNQCYNASDSIKCTIATTGLGCQSLKSCDLYTTYAECVIDSSNQNCYWNTETLKCQYKQCNVASPSLNSHSQCQIFDVSCTVFVKIDDQQQQIIQGCQSLNPNCSDYLFEQQCFITKDNQQCSWFESSCKNLSCSTAPKTSDYSTHQACQNYLQNCTVSSDLLGCVDIPQKCSNITIEISCIRDAIGNDCFWYDSKCQIKSCSTAPSDQNTASLCSLWLPTCTAENTNKCKRLSCEEYEFTTDSECKTALSTCTTDGTKCVTRGTCQTLSEPGCIKSNNDEQCYWIGNKCTLKECKIINKEKDCNINYNNIKCIWDKVYCRNIGECQDYNGTSHSECQKFNTLCTIGENSKCMKIKSCNEFINREQCFLGVDGPCIWIDKQSKCIQFTSCKSIKLKSDEECKQVSPLCTSDGQSCIAITLCSETNTISGCVSGIDGDCIKTVPTLNSSQPPICKLFTSCSDAYYLTHQDCQNASKSCTTDGQSGCINLSVCNQYVNQASCQIDSIGLESKDGLITSTGVCVWNQSGECKNQGCTDLTGTSHEQCTLQLSNCTYDGAACISKQNCSEYKNQESCSIAYGLEGKCSWNNTLGNCQMFMCSSITNGNTLQQCQQQLPSCITDGSKCINKEMCSSYSTKIACTIGGTDGICVWNGQSCSLMLSCTQADQDQEACLSAKDRCAFKYASGISTSSCYAHTCESYQKTNGKCISFFDWNKSTKKGCSVIDGRCQEMDLGSLDQSQCFILSEYTYTWNTNKSKCLSCNAQQETKTNQTKNTTNSSANTQTPTSSVDTFGYNLELVFMVLVLIQ</sequence>
<gene>
    <name evidence="4" type="ORF">PSON_ATCC_30995.1.T1530093</name>
</gene>
<dbReference type="EMBL" id="CAJJDN010000153">
    <property type="protein sequence ID" value="CAD8124756.1"/>
    <property type="molecule type" value="Genomic_DNA"/>
</dbReference>
<feature type="signal peptide" evidence="2">
    <location>
        <begin position="1"/>
        <end position="17"/>
    </location>
</feature>
<feature type="domain" description="PSI" evidence="3">
    <location>
        <begin position="1235"/>
        <end position="1282"/>
    </location>
</feature>
<evidence type="ECO:0000313" key="4">
    <source>
        <dbReference type="EMBL" id="CAD8124756.1"/>
    </source>
</evidence>
<keyword evidence="2" id="KW-0732">Signal</keyword>
<dbReference type="SMART" id="SM00639">
    <property type="entry name" value="PSA"/>
    <property type="match status" value="24"/>
</dbReference>
<feature type="chain" id="PRO_5035790692" description="PSI domain-containing protein" evidence="2">
    <location>
        <begin position="18"/>
        <end position="2013"/>
    </location>
</feature>
<dbReference type="OrthoDB" id="288190at2759"/>
<organism evidence="4 5">
    <name type="scientific">Paramecium sonneborni</name>
    <dbReference type="NCBI Taxonomy" id="65129"/>
    <lineage>
        <taxon>Eukaryota</taxon>
        <taxon>Sar</taxon>
        <taxon>Alveolata</taxon>
        <taxon>Ciliophora</taxon>
        <taxon>Intramacronucleata</taxon>
        <taxon>Oligohymenophorea</taxon>
        <taxon>Peniculida</taxon>
        <taxon>Parameciidae</taxon>
        <taxon>Paramecium</taxon>
    </lineage>
</organism>
<name>A0A8S1R8X9_9CILI</name>
<protein>
    <recommendedName>
        <fullName evidence="3">PSI domain-containing protein</fullName>
    </recommendedName>
</protein>
<reference evidence="4" key="1">
    <citation type="submission" date="2021-01" db="EMBL/GenBank/DDBJ databases">
        <authorList>
            <consortium name="Genoscope - CEA"/>
            <person name="William W."/>
        </authorList>
    </citation>
    <scope>NUCLEOTIDE SEQUENCE</scope>
</reference>
<feature type="domain" description="PSI" evidence="3">
    <location>
        <begin position="190"/>
        <end position="236"/>
    </location>
</feature>
<dbReference type="InterPro" id="IPR002895">
    <property type="entry name" value="Paramecium_SA"/>
</dbReference>
<dbReference type="Proteomes" id="UP000692954">
    <property type="component" value="Unassembled WGS sequence"/>
</dbReference>
<evidence type="ECO:0000259" key="3">
    <source>
        <dbReference type="SMART" id="SM00423"/>
    </source>
</evidence>
<feature type="domain" description="PSI" evidence="3">
    <location>
        <begin position="447"/>
        <end position="492"/>
    </location>
</feature>
<accession>A0A8S1R8X9</accession>
<feature type="domain" description="PSI" evidence="3">
    <location>
        <begin position="318"/>
        <end position="379"/>
    </location>
</feature>
<comment type="caution">
    <text evidence="4">The sequence shown here is derived from an EMBL/GenBank/DDBJ whole genome shotgun (WGS) entry which is preliminary data.</text>
</comment>